<dbReference type="GO" id="GO:0052619">
    <property type="term" value="F:coenzyme F420-1:gamma-L-glutamate ligase activity"/>
    <property type="evidence" value="ECO:0007669"/>
    <property type="project" value="UniProtKB-EC"/>
</dbReference>
<dbReference type="RefSeq" id="WP_144350463.1">
    <property type="nucleotide sequence ID" value="NZ_CP036259.1"/>
</dbReference>
<dbReference type="CDD" id="cd02136">
    <property type="entry name" value="PnbA_NfnB-like"/>
    <property type="match status" value="1"/>
</dbReference>
<accession>A0A517DU75</accession>
<dbReference type="SUPFAM" id="SSF55469">
    <property type="entry name" value="FMN-dependent nitroreductase-like"/>
    <property type="match status" value="1"/>
</dbReference>
<gene>
    <name evidence="2" type="primary">fbiB</name>
    <name evidence="2" type="ORF">SPTER_22490</name>
</gene>
<dbReference type="Proteomes" id="UP000320776">
    <property type="component" value="Chromosome"/>
</dbReference>
<dbReference type="Pfam" id="PF00881">
    <property type="entry name" value="Nitroreductase"/>
    <property type="match status" value="1"/>
</dbReference>
<dbReference type="InterPro" id="IPR050627">
    <property type="entry name" value="Nitroreductase/BluB"/>
</dbReference>
<dbReference type="KEGG" id="sted:SPTER_22490"/>
<dbReference type="PANTHER" id="PTHR23026">
    <property type="entry name" value="NADPH NITROREDUCTASE"/>
    <property type="match status" value="1"/>
</dbReference>
<dbReference type="PANTHER" id="PTHR23026:SF123">
    <property type="entry name" value="NAD(P)H NITROREDUCTASE RV3131-RELATED"/>
    <property type="match status" value="1"/>
</dbReference>
<proteinExistence type="predicted"/>
<name>A0A517DU75_9FIRM</name>
<feature type="domain" description="Nitroreductase" evidence="1">
    <location>
        <begin position="7"/>
        <end position="167"/>
    </location>
</feature>
<sequence length="187" mass="20725">MELQAAITSRRSVRSYTTTQVDRPTIEKLLQAAIQAPSAMNSQPWAYAVIQDAALLQAYSERSKQFLLTLLEQVPKLNKYKTALANPAFNVFYNAQSLVIIFAKSQDPQNYEDCCLAAQNLMLTAHSLTLGTCWIGFARPFLNLPAVKEELAIPVGFEAVAPIIVGYPQISNPPAAARKPPEILFWK</sequence>
<dbReference type="AlphaFoldDB" id="A0A517DU75"/>
<keyword evidence="2" id="KW-0436">Ligase</keyword>
<reference evidence="2 3" key="1">
    <citation type="submission" date="2019-02" db="EMBL/GenBank/DDBJ databases">
        <title>Closed genome of Sporomusa termitida DSM 4440.</title>
        <authorList>
            <person name="Poehlein A."/>
            <person name="Daniel R."/>
        </authorList>
    </citation>
    <scope>NUCLEOTIDE SEQUENCE [LARGE SCALE GENOMIC DNA]</scope>
    <source>
        <strain evidence="2 3">DSM 4440</strain>
    </source>
</reference>
<dbReference type="OrthoDB" id="9812105at2"/>
<dbReference type="GO" id="GO:0016491">
    <property type="term" value="F:oxidoreductase activity"/>
    <property type="evidence" value="ECO:0007669"/>
    <property type="project" value="InterPro"/>
</dbReference>
<evidence type="ECO:0000259" key="1">
    <source>
        <dbReference type="Pfam" id="PF00881"/>
    </source>
</evidence>
<dbReference type="EMBL" id="CP036259">
    <property type="protein sequence ID" value="QDR80910.1"/>
    <property type="molecule type" value="Genomic_DNA"/>
</dbReference>
<dbReference type="InterPro" id="IPR000415">
    <property type="entry name" value="Nitroreductase-like"/>
</dbReference>
<evidence type="ECO:0000313" key="3">
    <source>
        <dbReference type="Proteomes" id="UP000320776"/>
    </source>
</evidence>
<dbReference type="Gene3D" id="3.40.109.10">
    <property type="entry name" value="NADH Oxidase"/>
    <property type="match status" value="1"/>
</dbReference>
<evidence type="ECO:0000313" key="2">
    <source>
        <dbReference type="EMBL" id="QDR80910.1"/>
    </source>
</evidence>
<organism evidence="2 3">
    <name type="scientific">Sporomusa termitida</name>
    <dbReference type="NCBI Taxonomy" id="2377"/>
    <lineage>
        <taxon>Bacteria</taxon>
        <taxon>Bacillati</taxon>
        <taxon>Bacillota</taxon>
        <taxon>Negativicutes</taxon>
        <taxon>Selenomonadales</taxon>
        <taxon>Sporomusaceae</taxon>
        <taxon>Sporomusa</taxon>
    </lineage>
</organism>
<dbReference type="EC" id="6.3.2.34" evidence="2"/>
<protein>
    <submittedName>
        <fullName evidence="2">Coenzyme F420:L-glutamate ligase</fullName>
        <ecNumber evidence="2">6.3.2.34</ecNumber>
    </submittedName>
</protein>
<keyword evidence="3" id="KW-1185">Reference proteome</keyword>
<dbReference type="InterPro" id="IPR029479">
    <property type="entry name" value="Nitroreductase"/>
</dbReference>